<reference evidence="2" key="1">
    <citation type="submission" date="2013-11" db="EMBL/GenBank/DDBJ databases">
        <title>Genome sequence of the fusiform rust pathogen reveals effectors for host alternation and coevolution with pine.</title>
        <authorList>
            <consortium name="DOE Joint Genome Institute"/>
            <person name="Smith K."/>
            <person name="Pendleton A."/>
            <person name="Kubisiak T."/>
            <person name="Anderson C."/>
            <person name="Salamov A."/>
            <person name="Aerts A."/>
            <person name="Riley R."/>
            <person name="Clum A."/>
            <person name="Lindquist E."/>
            <person name="Ence D."/>
            <person name="Campbell M."/>
            <person name="Kronenberg Z."/>
            <person name="Feau N."/>
            <person name="Dhillon B."/>
            <person name="Hamelin R."/>
            <person name="Burleigh J."/>
            <person name="Smith J."/>
            <person name="Yandell M."/>
            <person name="Nelson C."/>
            <person name="Grigoriev I."/>
            <person name="Davis J."/>
        </authorList>
    </citation>
    <scope>NUCLEOTIDE SEQUENCE</scope>
    <source>
        <strain evidence="2">G11</strain>
    </source>
</reference>
<keyword evidence="3" id="KW-1185">Reference proteome</keyword>
<dbReference type="Gene3D" id="3.40.50.1820">
    <property type="entry name" value="alpha/beta hydrolase"/>
    <property type="match status" value="1"/>
</dbReference>
<dbReference type="EMBL" id="MU167276">
    <property type="protein sequence ID" value="KAG0145448.1"/>
    <property type="molecule type" value="Genomic_DNA"/>
</dbReference>
<accession>A0A9P6TCA7</accession>
<organism evidence="2 3">
    <name type="scientific">Cronartium quercuum f. sp. fusiforme G11</name>
    <dbReference type="NCBI Taxonomy" id="708437"/>
    <lineage>
        <taxon>Eukaryota</taxon>
        <taxon>Fungi</taxon>
        <taxon>Dikarya</taxon>
        <taxon>Basidiomycota</taxon>
        <taxon>Pucciniomycotina</taxon>
        <taxon>Pucciniomycetes</taxon>
        <taxon>Pucciniales</taxon>
        <taxon>Coleosporiaceae</taxon>
        <taxon>Cronartium</taxon>
    </lineage>
</organism>
<dbReference type="AlphaFoldDB" id="A0A9P6TCA7"/>
<evidence type="ECO:0000259" key="1">
    <source>
        <dbReference type="Pfam" id="PF00135"/>
    </source>
</evidence>
<dbReference type="Proteomes" id="UP000886653">
    <property type="component" value="Unassembled WGS sequence"/>
</dbReference>
<gene>
    <name evidence="2" type="ORF">CROQUDRAFT_45779</name>
</gene>
<name>A0A9P6TCA7_9BASI</name>
<proteinExistence type="predicted"/>
<dbReference type="InterPro" id="IPR029058">
    <property type="entry name" value="AB_hydrolase_fold"/>
</dbReference>
<dbReference type="SUPFAM" id="SSF53474">
    <property type="entry name" value="alpha/beta-Hydrolases"/>
    <property type="match status" value="1"/>
</dbReference>
<comment type="caution">
    <text evidence="2">The sequence shown here is derived from an EMBL/GenBank/DDBJ whole genome shotgun (WGS) entry which is preliminary data.</text>
</comment>
<feature type="domain" description="Carboxylesterase type B" evidence="1">
    <location>
        <begin position="41"/>
        <end position="514"/>
    </location>
</feature>
<dbReference type="InterPro" id="IPR050309">
    <property type="entry name" value="Type-B_Carboxylest/Lipase"/>
</dbReference>
<dbReference type="Pfam" id="PF00135">
    <property type="entry name" value="COesterase"/>
    <property type="match status" value="1"/>
</dbReference>
<evidence type="ECO:0000313" key="2">
    <source>
        <dbReference type="EMBL" id="KAG0145448.1"/>
    </source>
</evidence>
<dbReference type="InterPro" id="IPR002018">
    <property type="entry name" value="CarbesteraseB"/>
</dbReference>
<dbReference type="OrthoDB" id="408631at2759"/>
<protein>
    <recommendedName>
        <fullName evidence="1">Carboxylesterase type B domain-containing protein</fullName>
    </recommendedName>
</protein>
<dbReference type="PANTHER" id="PTHR11559">
    <property type="entry name" value="CARBOXYLESTERASE"/>
    <property type="match status" value="1"/>
</dbReference>
<sequence>MAQPHQLLVDTTSGPVLGFQDTFPISDRSTASVVGNGKVGSLFPVNKWLGIPYAQAARWKRPTPPKSWNKPLVCHEFGPDFPQISDPVTMLYSGQPGFHARSWKEQSEEKGFSLNIFLPSGLKPGDQAPVLVWICGGALTNGSGSTCIYDPTEWIRREATKNCKFIVVTGNYRVNIFGFLAGSELAAEDEDGLSGNYGLYDCIEYLQWVQNNIAKFGGDPDNVTAFGESAGASIIGALFVCKKKLFRNAILQSGSPGTMRFHDAEAANSTYEEICEKAGKATPGPDRIAALRALPASELLKYHPPGLTLTLSFAVESSPKAIWSTMTVTEILKQGAWNPHIKAVILGVNKDEGSYFAHILQSYTPEGYDNMCKIISNKPSRDVLNELYTPSFSNPDSTAPFELTNCPGARLMNESLFKIPMEFCANVLSSTKHCESAEKLKVYVYQLNTTLHGIELGRVLGAFHSVDIPFVFNMKELWSEESANARTSELVGKYWYSLAKSGYLDPIWPQYNPKVPVQKHFEADGGSINRIMGRKSDNENARYKFWSQFC</sequence>
<evidence type="ECO:0000313" key="3">
    <source>
        <dbReference type="Proteomes" id="UP000886653"/>
    </source>
</evidence>